<feature type="transmembrane region" description="Helical" evidence="2">
    <location>
        <begin position="67"/>
        <end position="88"/>
    </location>
</feature>
<dbReference type="InterPro" id="IPR027948">
    <property type="entry name" value="DUF4436"/>
</dbReference>
<dbReference type="STRING" id="97359.A0A550C683"/>
<gene>
    <name evidence="4" type="ORF">BD626DRAFT_504870</name>
    <name evidence="3" type="ORF">BD626DRAFT_522500</name>
</gene>
<dbReference type="OrthoDB" id="2923771at2759"/>
<evidence type="ECO:0000256" key="1">
    <source>
        <dbReference type="SAM" id="MobiDB-lite"/>
    </source>
</evidence>
<reference evidence="4" key="2">
    <citation type="submission" date="2019-06" db="EMBL/GenBank/DDBJ databases">
        <authorList>
            <consortium name="DOE Joint Genome Institute"/>
            <person name="Ahrendt S.R."/>
            <person name="Cantor M.N."/>
            <person name="Hua S.X."/>
        </authorList>
    </citation>
    <scope>NUCLEOTIDE SEQUENCE</scope>
    <source>
        <strain evidence="4">NL-1724</strain>
    </source>
</reference>
<comment type="caution">
    <text evidence="4">The sequence shown here is derived from an EMBL/GenBank/DDBJ whole genome shotgun (WGS) entry which is preliminary data.</text>
</comment>
<sequence length="419" mass="45687">MASQAYNQPVGTEPKDRRVQTPSTGGLNKGADGKAEPSRWFSKNASRVSIVCNGVARMLKPKGRRRWLYGTVGIVIVVLWVGLILAFAREQQKSEEFNEEGDSRQFTHAYAPGTTPEFWFFKGELRRLDTDGQTLAVQWSASQYNPGNDTYTPLLASSEDIPMGLNVYRDIYAVFDSNVTDAIDDGFERFMLDNATAFPVGNVGVRECDAFDTDIDLTEATGSVWSEPSRGYPFDKWAGSIVLVVNNIGASLQYYNRTNALAGSFDGIYLGGSLLNWKVTANSSSTCYNPPSSTNCELHVDFDIRRSGLVKFTVIAVVIVNWLSTIVIFLLTAETLYLGRSKIIDGTDMLSVLFAALFALPGVRSLLPGAPSFGSTIDLVGVLPNVIIISLCTSCWAIAKLCGRGQEQREGSKSLAGDA</sequence>
<evidence type="ECO:0000313" key="5">
    <source>
        <dbReference type="Proteomes" id="UP000320762"/>
    </source>
</evidence>
<feature type="transmembrane region" description="Helical" evidence="2">
    <location>
        <begin position="349"/>
        <end position="367"/>
    </location>
</feature>
<feature type="compositionally biased region" description="Polar residues" evidence="1">
    <location>
        <begin position="1"/>
        <end position="10"/>
    </location>
</feature>
<evidence type="ECO:0000313" key="4">
    <source>
        <dbReference type="EMBL" id="TRM60295.1"/>
    </source>
</evidence>
<feature type="region of interest" description="Disordered" evidence="1">
    <location>
        <begin position="1"/>
        <end position="38"/>
    </location>
</feature>
<accession>A0A550C683</accession>
<dbReference type="EMBL" id="VDMD01000095">
    <property type="protein sequence ID" value="TRM55796.1"/>
    <property type="molecule type" value="Genomic_DNA"/>
</dbReference>
<proteinExistence type="predicted"/>
<feature type="transmembrane region" description="Helical" evidence="2">
    <location>
        <begin position="379"/>
        <end position="399"/>
    </location>
</feature>
<keyword evidence="2" id="KW-0472">Membrane</keyword>
<dbReference type="Proteomes" id="UP000320762">
    <property type="component" value="Unassembled WGS sequence"/>
</dbReference>
<organism evidence="4 5">
    <name type="scientific">Schizophyllum amplum</name>
    <dbReference type="NCBI Taxonomy" id="97359"/>
    <lineage>
        <taxon>Eukaryota</taxon>
        <taxon>Fungi</taxon>
        <taxon>Dikarya</taxon>
        <taxon>Basidiomycota</taxon>
        <taxon>Agaricomycotina</taxon>
        <taxon>Agaricomycetes</taxon>
        <taxon>Agaricomycetidae</taxon>
        <taxon>Agaricales</taxon>
        <taxon>Schizophyllaceae</taxon>
        <taxon>Schizophyllum</taxon>
    </lineage>
</organism>
<name>A0A550C683_9AGAR</name>
<dbReference type="EMBL" id="VDMD01000022">
    <property type="protein sequence ID" value="TRM60295.1"/>
    <property type="molecule type" value="Genomic_DNA"/>
</dbReference>
<protein>
    <submittedName>
        <fullName evidence="4">Uncharacterized protein</fullName>
    </submittedName>
</protein>
<dbReference type="AlphaFoldDB" id="A0A550C683"/>
<feature type="transmembrane region" description="Helical" evidence="2">
    <location>
        <begin position="312"/>
        <end position="337"/>
    </location>
</feature>
<evidence type="ECO:0000313" key="3">
    <source>
        <dbReference type="EMBL" id="TRM55796.1"/>
    </source>
</evidence>
<keyword evidence="2" id="KW-1133">Transmembrane helix</keyword>
<keyword evidence="5" id="KW-1185">Reference proteome</keyword>
<reference evidence="4 5" key="1">
    <citation type="journal article" date="2019" name="New Phytol.">
        <title>Comparative genomics reveals unique wood-decay strategies and fruiting body development in the Schizophyllaceae.</title>
        <authorList>
            <person name="Almasi E."/>
            <person name="Sahu N."/>
            <person name="Krizsan K."/>
            <person name="Balint B."/>
            <person name="Kovacs G.M."/>
            <person name="Kiss B."/>
            <person name="Cseklye J."/>
            <person name="Drula E."/>
            <person name="Henrissat B."/>
            <person name="Nagy I."/>
            <person name="Chovatia M."/>
            <person name="Adam C."/>
            <person name="LaButti K."/>
            <person name="Lipzen A."/>
            <person name="Riley R."/>
            <person name="Grigoriev I.V."/>
            <person name="Nagy L.G."/>
        </authorList>
    </citation>
    <scope>NUCLEOTIDE SEQUENCE [LARGE SCALE GENOMIC DNA]</scope>
    <source>
        <strain evidence="4 5">NL-1724</strain>
    </source>
</reference>
<dbReference type="Pfam" id="PF14494">
    <property type="entry name" value="DUF4436"/>
    <property type="match status" value="1"/>
</dbReference>
<evidence type="ECO:0000256" key="2">
    <source>
        <dbReference type="SAM" id="Phobius"/>
    </source>
</evidence>
<keyword evidence="2" id="KW-0812">Transmembrane</keyword>